<keyword evidence="3" id="KW-1185">Reference proteome</keyword>
<accession>A0A409Y483</accession>
<protein>
    <recommendedName>
        <fullName evidence="1">F-box domain-containing protein</fullName>
    </recommendedName>
</protein>
<dbReference type="Proteomes" id="UP000284706">
    <property type="component" value="Unassembled WGS sequence"/>
</dbReference>
<dbReference type="PROSITE" id="PS50181">
    <property type="entry name" value="FBOX"/>
    <property type="match status" value="1"/>
</dbReference>
<evidence type="ECO:0000313" key="2">
    <source>
        <dbReference type="EMBL" id="PPQ97844.1"/>
    </source>
</evidence>
<dbReference type="OrthoDB" id="3054030at2759"/>
<feature type="domain" description="F-box" evidence="1">
    <location>
        <begin position="32"/>
        <end position="68"/>
    </location>
</feature>
<dbReference type="InParanoid" id="A0A409Y483"/>
<comment type="caution">
    <text evidence="2">The sequence shown here is derived from an EMBL/GenBank/DDBJ whole genome shotgun (WGS) entry which is preliminary data.</text>
</comment>
<name>A0A409Y483_9AGAR</name>
<dbReference type="Gene3D" id="3.80.10.10">
    <property type="entry name" value="Ribonuclease Inhibitor"/>
    <property type="match status" value="1"/>
</dbReference>
<dbReference type="SUPFAM" id="SSF81383">
    <property type="entry name" value="F-box domain"/>
    <property type="match status" value="1"/>
</dbReference>
<evidence type="ECO:0000259" key="1">
    <source>
        <dbReference type="PROSITE" id="PS50181"/>
    </source>
</evidence>
<reference evidence="2 3" key="1">
    <citation type="journal article" date="2018" name="Evol. Lett.">
        <title>Horizontal gene cluster transfer increased hallucinogenic mushroom diversity.</title>
        <authorList>
            <person name="Reynolds H.T."/>
            <person name="Vijayakumar V."/>
            <person name="Gluck-Thaler E."/>
            <person name="Korotkin H.B."/>
            <person name="Matheny P.B."/>
            <person name="Slot J.C."/>
        </authorList>
    </citation>
    <scope>NUCLEOTIDE SEQUENCE [LARGE SCALE GENOMIC DNA]</scope>
    <source>
        <strain evidence="2 3">SRW20</strain>
    </source>
</reference>
<proteinExistence type="predicted"/>
<dbReference type="InterPro" id="IPR032675">
    <property type="entry name" value="LRR_dom_sf"/>
</dbReference>
<dbReference type="InterPro" id="IPR036047">
    <property type="entry name" value="F-box-like_dom_sf"/>
</dbReference>
<sequence length="617" mass="70245">MDESFPLEDSQPYNEAVEKQTLPSATYTLQQTMRLLDLPNELLFQILGGLSQRDLLSMSYLNRRLRSLALPIFLAAHGIEDPERETSIYVIEWNPDKVSSTDRPDALSGLTNLSTLSRVEHFRCFFQDADAKNFRNTFQLGYDLPHAVSRVAKFIQPLKHVGKAEIYLVWDPYFVTRERTAPNVPVPEIRRWTNAFGYLLNLLVVRGCTSLTVQYPAVFEPAFSFKSTNAVRKAFSYLSHNVLRRDDQTPQVEWELLRPVHEEKSNSDVVDSPTFPSTSVAPKRIQSLSIHSPVLLLPPFTNWTLSLLRAHPHLTTISFAHLFIAKDAWSTLLPLIAAAVSDKLVHLSFFKDCPNLDVADLFSFLSHLPNLRYLSIDRSFRYRLDEFKRNKPLIAALASLNHGLPKLLQLQTLRAPVEFISLLLESRSAKDPILPRLKHITVFPTSRLMHPPNYIASSLSVNSLLDRISAQERSSSIVFSLDAQMDFTDFGAVARWIELFYTHGEFRRSVLEAFAEPDVRLLLKGGQAPLIAFERITHVVLYHFKDNHTNQTAKTLCLWLKLLFPNLEQLTFTCHLEASPQQDITIEAATVEALVQELGRTCPKVRVLVVGQERHSL</sequence>
<dbReference type="Pfam" id="PF12937">
    <property type="entry name" value="F-box-like"/>
    <property type="match status" value="1"/>
</dbReference>
<evidence type="ECO:0000313" key="3">
    <source>
        <dbReference type="Proteomes" id="UP000284706"/>
    </source>
</evidence>
<dbReference type="InterPro" id="IPR001810">
    <property type="entry name" value="F-box_dom"/>
</dbReference>
<organism evidence="2 3">
    <name type="scientific">Gymnopilus dilepis</name>
    <dbReference type="NCBI Taxonomy" id="231916"/>
    <lineage>
        <taxon>Eukaryota</taxon>
        <taxon>Fungi</taxon>
        <taxon>Dikarya</taxon>
        <taxon>Basidiomycota</taxon>
        <taxon>Agaricomycotina</taxon>
        <taxon>Agaricomycetes</taxon>
        <taxon>Agaricomycetidae</taxon>
        <taxon>Agaricales</taxon>
        <taxon>Agaricineae</taxon>
        <taxon>Hymenogastraceae</taxon>
        <taxon>Gymnopilus</taxon>
    </lineage>
</organism>
<dbReference type="AlphaFoldDB" id="A0A409Y483"/>
<dbReference type="EMBL" id="NHYE01001179">
    <property type="protein sequence ID" value="PPQ97844.1"/>
    <property type="molecule type" value="Genomic_DNA"/>
</dbReference>
<gene>
    <name evidence="2" type="ORF">CVT26_013014</name>
</gene>